<evidence type="ECO:0000256" key="1">
    <source>
        <dbReference type="SAM" id="SignalP"/>
    </source>
</evidence>
<comment type="caution">
    <text evidence="2">The sequence shown here is derived from an EMBL/GenBank/DDBJ whole genome shotgun (WGS) entry which is preliminary data.</text>
</comment>
<reference evidence="2 3" key="1">
    <citation type="journal article" date="2014" name="Genome Biol. Evol.">
        <title>The genome of the myxosporean Thelohanellus kitauei shows adaptations to nutrient acquisition within its fish host.</title>
        <authorList>
            <person name="Yang Y."/>
            <person name="Xiong J."/>
            <person name="Zhou Z."/>
            <person name="Huo F."/>
            <person name="Miao W."/>
            <person name="Ran C."/>
            <person name="Liu Y."/>
            <person name="Zhang J."/>
            <person name="Feng J."/>
            <person name="Wang M."/>
            <person name="Wang M."/>
            <person name="Wang L."/>
            <person name="Yao B."/>
        </authorList>
    </citation>
    <scope>NUCLEOTIDE SEQUENCE [LARGE SCALE GENOMIC DNA]</scope>
    <source>
        <strain evidence="2">Wuqing</strain>
    </source>
</reference>
<evidence type="ECO:0000313" key="3">
    <source>
        <dbReference type="Proteomes" id="UP000031668"/>
    </source>
</evidence>
<keyword evidence="3" id="KW-1185">Reference proteome</keyword>
<name>A0A0C2M1V4_THEKT</name>
<accession>A0A0C2M1V4</accession>
<dbReference type="Proteomes" id="UP000031668">
    <property type="component" value="Unassembled WGS sequence"/>
</dbReference>
<keyword evidence="1" id="KW-0732">Signal</keyword>
<proteinExistence type="predicted"/>
<feature type="signal peptide" evidence="1">
    <location>
        <begin position="1"/>
        <end position="17"/>
    </location>
</feature>
<dbReference type="EMBL" id="JWZT01005382">
    <property type="protein sequence ID" value="KII61045.1"/>
    <property type="molecule type" value="Genomic_DNA"/>
</dbReference>
<dbReference type="AlphaFoldDB" id="A0A0C2M1V4"/>
<sequence>MMILITVLLVWVPQSLSNFIDGRKVCYDIVGLENKDFELQYAIKVLILPEQMQMQTSYLIINHANKDVTGQHVNFTVILKEGNCGDTIDIFMHLGNPGFHSTYFISFFFGSFLVEHFIINPNDEGEATVYGTRGRASLKIFSKRFEGELTKPSSEESLVIQDLQELSGGNFYVLTFMNYGYPRGTHILPKSTKKLKLPKMIIVKMTLVDMEGNPIQGVPQINDLVKIAGSSPSKLKNKMYYSSGFKNHNIEIRILTVNLKEIAKSNYPLTQAKFGDSATSKSDFSLMGVELVEVSDNASTLPEGYQQNDFQFLKITKTLLKCHVQRKEAFVIKFKLGTLDLWSESRCSVATDEKENILHHSPCTDEDAENCK</sequence>
<gene>
    <name evidence="2" type="ORF">RF11_10978</name>
</gene>
<organism evidence="2 3">
    <name type="scientific">Thelohanellus kitauei</name>
    <name type="common">Myxosporean</name>
    <dbReference type="NCBI Taxonomy" id="669202"/>
    <lineage>
        <taxon>Eukaryota</taxon>
        <taxon>Metazoa</taxon>
        <taxon>Cnidaria</taxon>
        <taxon>Myxozoa</taxon>
        <taxon>Myxosporea</taxon>
        <taxon>Bivalvulida</taxon>
        <taxon>Platysporina</taxon>
        <taxon>Myxobolidae</taxon>
        <taxon>Thelohanellus</taxon>
    </lineage>
</organism>
<evidence type="ECO:0000313" key="2">
    <source>
        <dbReference type="EMBL" id="KII61045.1"/>
    </source>
</evidence>
<protein>
    <submittedName>
        <fullName evidence="2">Uncharacterized protein</fullName>
    </submittedName>
</protein>
<feature type="chain" id="PRO_5002152182" evidence="1">
    <location>
        <begin position="18"/>
        <end position="372"/>
    </location>
</feature>